<keyword evidence="3" id="KW-1185">Reference proteome</keyword>
<keyword evidence="1" id="KW-0472">Membrane</keyword>
<evidence type="ECO:0000313" key="2">
    <source>
        <dbReference type="EMBL" id="GET44125.1"/>
    </source>
</evidence>
<organism evidence="2 3">
    <name type="scientific">Microseira wollei NIES-4236</name>
    <dbReference type="NCBI Taxonomy" id="2530354"/>
    <lineage>
        <taxon>Bacteria</taxon>
        <taxon>Bacillati</taxon>
        <taxon>Cyanobacteriota</taxon>
        <taxon>Cyanophyceae</taxon>
        <taxon>Oscillatoriophycideae</taxon>
        <taxon>Aerosakkonematales</taxon>
        <taxon>Aerosakkonemataceae</taxon>
        <taxon>Microseira</taxon>
    </lineage>
</organism>
<accession>A0AAV3XTN0</accession>
<dbReference type="RefSeq" id="WP_226593647.1">
    <property type="nucleotide sequence ID" value="NZ_BLAY01000295.1"/>
</dbReference>
<dbReference type="AlphaFoldDB" id="A0AAV3XTN0"/>
<evidence type="ECO:0000313" key="3">
    <source>
        <dbReference type="Proteomes" id="UP001050975"/>
    </source>
</evidence>
<protein>
    <submittedName>
        <fullName evidence="2">Uncharacterized protein</fullName>
    </submittedName>
</protein>
<proteinExistence type="predicted"/>
<comment type="caution">
    <text evidence="2">The sequence shown here is derived from an EMBL/GenBank/DDBJ whole genome shotgun (WGS) entry which is preliminary data.</text>
</comment>
<gene>
    <name evidence="2" type="ORF">MiSe_89510</name>
</gene>
<dbReference type="Proteomes" id="UP001050975">
    <property type="component" value="Unassembled WGS sequence"/>
</dbReference>
<sequence>MGSWERDFFQFFGFMIRLYIWLLGITLRGIAWSAQALWKGSKWLYEQFKDWQALRSEKVVGSKEKLPDRHHRDVWDYRGLETIRELFHLKYTPGTSIKLGQAIDANGRDGQKLGLPLDLIPQHILLIGPPKKGKTTRFIVPWIKELIAVQSVFAIDAKGNLRRDFGLDKYAELTGARFCNWNLSDPESQRWNFFE</sequence>
<keyword evidence="1" id="KW-0812">Transmembrane</keyword>
<evidence type="ECO:0000256" key="1">
    <source>
        <dbReference type="SAM" id="Phobius"/>
    </source>
</evidence>
<keyword evidence="1" id="KW-1133">Transmembrane helix</keyword>
<dbReference type="SUPFAM" id="SSF52540">
    <property type="entry name" value="P-loop containing nucleoside triphosphate hydrolases"/>
    <property type="match status" value="1"/>
</dbReference>
<feature type="transmembrane region" description="Helical" evidence="1">
    <location>
        <begin position="12"/>
        <end position="31"/>
    </location>
</feature>
<reference evidence="2" key="1">
    <citation type="submission" date="2019-10" db="EMBL/GenBank/DDBJ databases">
        <title>Draft genome sequece of Microseira wollei NIES-4236.</title>
        <authorList>
            <person name="Yamaguchi H."/>
            <person name="Suzuki S."/>
            <person name="Kawachi M."/>
        </authorList>
    </citation>
    <scope>NUCLEOTIDE SEQUENCE</scope>
    <source>
        <strain evidence="2">NIES-4236</strain>
    </source>
</reference>
<dbReference type="EMBL" id="BLAY01000295">
    <property type="protein sequence ID" value="GET44125.1"/>
    <property type="molecule type" value="Genomic_DNA"/>
</dbReference>
<dbReference type="InterPro" id="IPR027417">
    <property type="entry name" value="P-loop_NTPase"/>
</dbReference>
<name>A0AAV3XTN0_9CYAN</name>